<evidence type="ECO:0000313" key="1">
    <source>
        <dbReference type="EMBL" id="MBT2188571.1"/>
    </source>
</evidence>
<dbReference type="RefSeq" id="WP_214624815.1">
    <property type="nucleotide sequence ID" value="NZ_JAHGAW010000011.1"/>
</dbReference>
<dbReference type="AlphaFoldDB" id="A0A9X1DES2"/>
<name>A0A9X1DES2_9SPHN</name>
<protein>
    <submittedName>
        <fullName evidence="1">Uncharacterized protein</fullName>
    </submittedName>
</protein>
<comment type="caution">
    <text evidence="1">The sequence shown here is derived from an EMBL/GenBank/DDBJ whole genome shotgun (WGS) entry which is preliminary data.</text>
</comment>
<accession>A0A9X1DES2</accession>
<proteinExistence type="predicted"/>
<dbReference type="EMBL" id="JAHGAW010000011">
    <property type="protein sequence ID" value="MBT2188571.1"/>
    <property type="molecule type" value="Genomic_DNA"/>
</dbReference>
<gene>
    <name evidence="1" type="ORF">KK488_16570</name>
</gene>
<reference evidence="1" key="1">
    <citation type="submission" date="2021-05" db="EMBL/GenBank/DDBJ databases">
        <title>Genome of Sphingobium sp. strain.</title>
        <authorList>
            <person name="Fan R."/>
        </authorList>
    </citation>
    <scope>NUCLEOTIDE SEQUENCE</scope>
    <source>
        <strain evidence="1">H33</strain>
    </source>
</reference>
<keyword evidence="2" id="KW-1185">Reference proteome</keyword>
<dbReference type="Proteomes" id="UP001138757">
    <property type="component" value="Unassembled WGS sequence"/>
</dbReference>
<organism evidence="1 2">
    <name type="scientific">Sphingobium nicotianae</name>
    <dbReference type="NCBI Taxonomy" id="2782607"/>
    <lineage>
        <taxon>Bacteria</taxon>
        <taxon>Pseudomonadati</taxon>
        <taxon>Pseudomonadota</taxon>
        <taxon>Alphaproteobacteria</taxon>
        <taxon>Sphingomonadales</taxon>
        <taxon>Sphingomonadaceae</taxon>
        <taxon>Sphingobium</taxon>
    </lineage>
</organism>
<sequence>MSIQTASAIVQRLGPCRIALDRSLFADFANELALLGCDPIDLPRPGAKRRPGKTIGFLDWPGAEIGKPFAQALRAYAGMDALVLQSAGQQRHALEQALFDAGWQRHPAGMMLHEFGGWSAYFLPGLTYYSRAVQGRPGALRSSGGEADALIARYAMAATHARPGDHLLVDSAGSADGASILAALSRAGSVSRTGEDRAGIKPDLASVADNSVDMIVAIEPIIPGDWTRRLADYARILKCDGRIILGWRRSDGSNARPGDWATLVEAASAYFLPESRQLLGPTSADLGGPQVIQSAPFDQDVDLDWMILIASANPLAGEGRGADYDHPAFPKTDGPWPALVDFGAAYDNPYLYRAMVQMGERLSHDVTLARLAECVIEDARPDSADRGAALAVLGYRVLEMRLPDLAAPVLPVIAAYAQQPLDDAPPHVRRWAISLAFLAGRLAELTGDRAAARDWYHRAALAQWEDFSPLLATKAIAASFYEARLSLADGDAAAARACFQRGLDTALSAAAFPHAQQIGPAEHPLSFYMTELAEVIDMGSQCANALTHFHLWARDPGLFWRQVDVRRFGLASWARDLERENDRLRAA</sequence>
<evidence type="ECO:0000313" key="2">
    <source>
        <dbReference type="Proteomes" id="UP001138757"/>
    </source>
</evidence>